<evidence type="ECO:0000313" key="4">
    <source>
        <dbReference type="EMBL" id="ELU15116.1"/>
    </source>
</evidence>
<dbReference type="Proteomes" id="UP000014760">
    <property type="component" value="Unassembled WGS sequence"/>
</dbReference>
<dbReference type="STRING" id="283909.R7VFP6"/>
<proteinExistence type="inferred from homology"/>
<dbReference type="HOGENOM" id="CLU_2313073_0_0_1"/>
<dbReference type="OrthoDB" id="5835829at2759"/>
<dbReference type="PANTHER" id="PTHR48043:SF145">
    <property type="entry name" value="FI06409P-RELATED"/>
    <property type="match status" value="1"/>
</dbReference>
<name>R7VFP6_CAPTE</name>
<reference evidence="6" key="1">
    <citation type="submission" date="2012-12" db="EMBL/GenBank/DDBJ databases">
        <authorList>
            <person name="Hellsten U."/>
            <person name="Grimwood J."/>
            <person name="Chapman J.A."/>
            <person name="Shapiro H."/>
            <person name="Aerts A."/>
            <person name="Otillar R.P."/>
            <person name="Terry A.Y."/>
            <person name="Boore J.L."/>
            <person name="Simakov O."/>
            <person name="Marletaz F."/>
            <person name="Cho S.-J."/>
            <person name="Edsinger-Gonzales E."/>
            <person name="Havlak P."/>
            <person name="Kuo D.-H."/>
            <person name="Larsson T."/>
            <person name="Lv J."/>
            <person name="Arendt D."/>
            <person name="Savage R."/>
            <person name="Osoegawa K."/>
            <person name="de Jong P."/>
            <person name="Lindberg D.R."/>
            <person name="Seaver E.C."/>
            <person name="Weisblat D.A."/>
            <person name="Putnam N.H."/>
            <person name="Grigoriev I.V."/>
            <person name="Rokhsar D.S."/>
        </authorList>
    </citation>
    <scope>NUCLEOTIDE SEQUENCE</scope>
    <source>
        <strain evidence="6">I ESC-2004</strain>
    </source>
</reference>
<dbReference type="SUPFAM" id="SSF53756">
    <property type="entry name" value="UDP-Glycosyltransferase/glycogen phosphorylase"/>
    <property type="match status" value="1"/>
</dbReference>
<dbReference type="InterPro" id="IPR050271">
    <property type="entry name" value="UDP-glycosyltransferase"/>
</dbReference>
<dbReference type="EnsemblMetazoa" id="CapteT142909">
    <property type="protein sequence ID" value="CapteP142909"/>
    <property type="gene ID" value="CapteG142909"/>
</dbReference>
<evidence type="ECO:0000256" key="1">
    <source>
        <dbReference type="ARBA" id="ARBA00009995"/>
    </source>
</evidence>
<evidence type="ECO:0000313" key="5">
    <source>
        <dbReference type="EnsemblMetazoa" id="CapteP142909"/>
    </source>
</evidence>
<dbReference type="OMA" id="HNIDAFT"/>
<reference evidence="5" key="3">
    <citation type="submission" date="2015-06" db="UniProtKB">
        <authorList>
            <consortium name="EnsemblMetazoa"/>
        </authorList>
    </citation>
    <scope>IDENTIFICATION</scope>
</reference>
<protein>
    <submittedName>
        <fullName evidence="4 5">Uncharacterized protein</fullName>
    </submittedName>
</protein>
<sequence length="100" mass="11071">SGQFEALYRGVAMVAMSIYGDQFYNTKRIDYRSYGIYAEAFIFQPDDLVVAISRVSQDPSYKQRIANASKISRDCPETSAQGAVSGVEHMLKHGGDPLQS</sequence>
<organism evidence="4">
    <name type="scientific">Capitella teleta</name>
    <name type="common">Polychaete worm</name>
    <dbReference type="NCBI Taxonomy" id="283909"/>
    <lineage>
        <taxon>Eukaryota</taxon>
        <taxon>Metazoa</taxon>
        <taxon>Spiralia</taxon>
        <taxon>Lophotrochozoa</taxon>
        <taxon>Annelida</taxon>
        <taxon>Polychaeta</taxon>
        <taxon>Sedentaria</taxon>
        <taxon>Scolecida</taxon>
        <taxon>Capitellidae</taxon>
        <taxon>Capitella</taxon>
    </lineage>
</organism>
<dbReference type="AlphaFoldDB" id="R7VFP6"/>
<dbReference type="Pfam" id="PF00201">
    <property type="entry name" value="UDPGT"/>
    <property type="match status" value="1"/>
</dbReference>
<dbReference type="InterPro" id="IPR002213">
    <property type="entry name" value="UDP_glucos_trans"/>
</dbReference>
<reference evidence="4 6" key="2">
    <citation type="journal article" date="2013" name="Nature">
        <title>Insights into bilaterian evolution from three spiralian genomes.</title>
        <authorList>
            <person name="Simakov O."/>
            <person name="Marletaz F."/>
            <person name="Cho S.J."/>
            <person name="Edsinger-Gonzales E."/>
            <person name="Havlak P."/>
            <person name="Hellsten U."/>
            <person name="Kuo D.H."/>
            <person name="Larsson T."/>
            <person name="Lv J."/>
            <person name="Arendt D."/>
            <person name="Savage R."/>
            <person name="Osoegawa K."/>
            <person name="de Jong P."/>
            <person name="Grimwood J."/>
            <person name="Chapman J.A."/>
            <person name="Shapiro H."/>
            <person name="Aerts A."/>
            <person name="Otillar R.P."/>
            <person name="Terry A.Y."/>
            <person name="Boore J.L."/>
            <person name="Grigoriev I.V."/>
            <person name="Lindberg D.R."/>
            <person name="Seaver E.C."/>
            <person name="Weisblat D.A."/>
            <person name="Putnam N.H."/>
            <person name="Rokhsar D.S."/>
        </authorList>
    </citation>
    <scope>NUCLEOTIDE SEQUENCE</scope>
    <source>
        <strain evidence="4 6">I ESC-2004</strain>
    </source>
</reference>
<keyword evidence="6" id="KW-1185">Reference proteome</keyword>
<dbReference type="GO" id="GO:0008194">
    <property type="term" value="F:UDP-glycosyltransferase activity"/>
    <property type="evidence" value="ECO:0007669"/>
    <property type="project" value="InterPro"/>
</dbReference>
<accession>R7VFP6</accession>
<dbReference type="EMBL" id="KB293995">
    <property type="protein sequence ID" value="ELU15116.1"/>
    <property type="molecule type" value="Genomic_DNA"/>
</dbReference>
<evidence type="ECO:0000256" key="2">
    <source>
        <dbReference type="ARBA" id="ARBA00022676"/>
    </source>
</evidence>
<evidence type="ECO:0000256" key="3">
    <source>
        <dbReference type="ARBA" id="ARBA00022679"/>
    </source>
</evidence>
<keyword evidence="3" id="KW-0808">Transferase</keyword>
<keyword evidence="2" id="KW-0328">Glycosyltransferase</keyword>
<feature type="non-terminal residue" evidence="4">
    <location>
        <position position="1"/>
    </location>
</feature>
<evidence type="ECO:0000313" key="6">
    <source>
        <dbReference type="Proteomes" id="UP000014760"/>
    </source>
</evidence>
<gene>
    <name evidence="4" type="ORF">CAPTEDRAFT_142909</name>
</gene>
<dbReference type="Gene3D" id="3.40.50.2000">
    <property type="entry name" value="Glycogen Phosphorylase B"/>
    <property type="match status" value="1"/>
</dbReference>
<dbReference type="PANTHER" id="PTHR48043">
    <property type="entry name" value="EG:EG0003.4 PROTEIN-RELATED"/>
    <property type="match status" value="1"/>
</dbReference>
<comment type="similarity">
    <text evidence="1">Belongs to the UDP-glycosyltransferase family.</text>
</comment>
<dbReference type="EMBL" id="AMQN01004620">
    <property type="status" value="NOT_ANNOTATED_CDS"/>
    <property type="molecule type" value="Genomic_DNA"/>
</dbReference>